<dbReference type="PRINTS" id="PR00411">
    <property type="entry name" value="PNDRDTASEI"/>
</dbReference>
<proteinExistence type="predicted"/>
<evidence type="ECO:0000256" key="2">
    <source>
        <dbReference type="ARBA" id="ARBA00022741"/>
    </source>
</evidence>
<dbReference type="Proteomes" id="UP000054823">
    <property type="component" value="Unassembled WGS sequence"/>
</dbReference>
<dbReference type="InterPro" id="IPR010918">
    <property type="entry name" value="PurM-like_C_dom"/>
</dbReference>
<evidence type="ECO:0000313" key="10">
    <source>
        <dbReference type="Proteomes" id="UP000054823"/>
    </source>
</evidence>
<dbReference type="InterPro" id="IPR004536">
    <property type="entry name" value="SPS/SelD"/>
</dbReference>
<dbReference type="PRINTS" id="PR00368">
    <property type="entry name" value="FADPNR"/>
</dbReference>
<dbReference type="InterPro" id="IPR036921">
    <property type="entry name" value="PurM-like_N_sf"/>
</dbReference>
<evidence type="ECO:0000256" key="3">
    <source>
        <dbReference type="ARBA" id="ARBA00022777"/>
    </source>
</evidence>
<accession>A0A0P1ET05</accession>
<feature type="domain" description="PurM-like N-terminal" evidence="6">
    <location>
        <begin position="439"/>
        <end position="547"/>
    </location>
</feature>
<keyword evidence="10" id="KW-1185">Reference proteome</keyword>
<dbReference type="STRING" id="321267.SHM7688_03162"/>
<keyword evidence="2" id="KW-0547">Nucleotide-binding</keyword>
<dbReference type="AlphaFoldDB" id="A0A0P1ET05"/>
<dbReference type="InterPro" id="IPR023753">
    <property type="entry name" value="FAD/NAD-binding_dom"/>
</dbReference>
<feature type="domain" description="PurM-like C-terminal" evidence="7">
    <location>
        <begin position="559"/>
        <end position="724"/>
    </location>
</feature>
<dbReference type="NCBIfam" id="TIGR00476">
    <property type="entry name" value="selD"/>
    <property type="match status" value="1"/>
</dbReference>
<dbReference type="SUPFAM" id="SSF51905">
    <property type="entry name" value="FAD/NAD(P)-binding domain"/>
    <property type="match status" value="2"/>
</dbReference>
<reference evidence="9 10" key="1">
    <citation type="submission" date="2015-09" db="EMBL/GenBank/DDBJ databases">
        <authorList>
            <consortium name="Swine Surveillance"/>
        </authorList>
    </citation>
    <scope>NUCLEOTIDE SEQUENCE [LARGE SCALE GENOMIC DNA]</scope>
    <source>
        <strain evidence="9 10">CECT 7688</strain>
    </source>
</reference>
<evidence type="ECO:0000256" key="5">
    <source>
        <dbReference type="ARBA" id="ARBA00023266"/>
    </source>
</evidence>
<name>A0A0P1ET05_9RHOB</name>
<dbReference type="Pfam" id="PF02769">
    <property type="entry name" value="AIRS_C"/>
    <property type="match status" value="1"/>
</dbReference>
<dbReference type="GO" id="GO:0016260">
    <property type="term" value="P:selenocysteine biosynthetic process"/>
    <property type="evidence" value="ECO:0007669"/>
    <property type="project" value="TreeGrafter"/>
</dbReference>
<dbReference type="Pfam" id="PF07992">
    <property type="entry name" value="Pyr_redox_2"/>
    <property type="match status" value="1"/>
</dbReference>
<organism evidence="9 10">
    <name type="scientific">Shimia marina</name>
    <dbReference type="NCBI Taxonomy" id="321267"/>
    <lineage>
        <taxon>Bacteria</taxon>
        <taxon>Pseudomonadati</taxon>
        <taxon>Pseudomonadota</taxon>
        <taxon>Alphaproteobacteria</taxon>
        <taxon>Rhodobacterales</taxon>
        <taxon>Roseobacteraceae</taxon>
    </lineage>
</organism>
<feature type="domain" description="FAD/NAD(P)-binding" evidence="8">
    <location>
        <begin position="12"/>
        <end position="302"/>
    </location>
</feature>
<evidence type="ECO:0000313" key="9">
    <source>
        <dbReference type="EMBL" id="CUH53703.1"/>
    </source>
</evidence>
<dbReference type="EC" id="2.7.9.3" evidence="9"/>
<keyword evidence="4" id="KW-0067">ATP-binding</keyword>
<protein>
    <submittedName>
        <fullName evidence="9">Selenide, water dikinase</fullName>
        <ecNumber evidence="9">2.7.9.3</ecNumber>
    </submittedName>
</protein>
<dbReference type="InterPro" id="IPR017584">
    <property type="entry name" value="Pyridine_nucleo_diS_OxRdtase_N"/>
</dbReference>
<dbReference type="GO" id="GO:0005737">
    <property type="term" value="C:cytoplasm"/>
    <property type="evidence" value="ECO:0007669"/>
    <property type="project" value="TreeGrafter"/>
</dbReference>
<dbReference type="SUPFAM" id="SSF55326">
    <property type="entry name" value="PurM N-terminal domain-like"/>
    <property type="match status" value="1"/>
</dbReference>
<dbReference type="Pfam" id="PF00586">
    <property type="entry name" value="AIRS"/>
    <property type="match status" value="1"/>
</dbReference>
<dbReference type="Gene3D" id="3.90.650.10">
    <property type="entry name" value="PurM-like C-terminal domain"/>
    <property type="match status" value="1"/>
</dbReference>
<dbReference type="PANTHER" id="PTHR10256:SF0">
    <property type="entry name" value="INACTIVE SELENIDE, WATER DIKINASE-LIKE PROTEIN-RELATED"/>
    <property type="match status" value="1"/>
</dbReference>
<evidence type="ECO:0000259" key="8">
    <source>
        <dbReference type="Pfam" id="PF07992"/>
    </source>
</evidence>
<evidence type="ECO:0000259" key="6">
    <source>
        <dbReference type="Pfam" id="PF00586"/>
    </source>
</evidence>
<evidence type="ECO:0000256" key="4">
    <source>
        <dbReference type="ARBA" id="ARBA00022840"/>
    </source>
</evidence>
<dbReference type="InterPro" id="IPR036676">
    <property type="entry name" value="PurM-like_C_sf"/>
</dbReference>
<dbReference type="Gene3D" id="3.50.50.100">
    <property type="match status" value="1"/>
</dbReference>
<dbReference type="Gene3D" id="3.30.1330.10">
    <property type="entry name" value="PurM-like, N-terminal domain"/>
    <property type="match status" value="1"/>
</dbReference>
<sequence>MGMTGNSILTRDLVLVGGGHAHALALRMWAMAPVAGVQLTLINPGPTAPYSGMLPGHIAGHYTRDALDIDLVKLAQFAGARLIMGAAESVDPVAKTITVTGRGKIAYDVASLDVGLHAVTPHLAGLAEHGVGAKPLDTYADRWASFVAQVAAGQAQPDVAVIGGGVAGVELAMAMAHRLASVGAKGGVTVIEAEGQLAPIIPRADPVLRAAMARLGVNVETNAKVAEVTPEAVILSDGRHISAHLTVATAGGFAHPWVAQSPLPCDADGFVKVDAELRVLGCEGLFAVGDCAHLTASPRPKAGVFAVRAAPVLLHNLKAELAGDAMRSFLPQGDYLKLISLGGQEAMAAKWGRCLSKPAKRLWAIKDRIDQKFMAQFTHYPNMGASLSPDQGAVAFGAEETAQQMLCGGCGAKVAPTELAKALAQMPQNRRADVVSGPGDDAAQLRFGDVTQVISVDHLRGFVADHGLVARIGAVHALGDIWAMGAAPQSALMSVTLPRMSPDLQARAMAEIMAAAGDVVRHAGADIVGGHSTMGAELSIGLTVTGVLEQAAITVAGAQPGDALILTRPIGSGTILAASMQGKARGADVTALLERMARPQGDAAEMLRSAHAMTDVTGFGLAGHLRAICAASDVAAVLDLAAIPTYAGAEALAAEGHRSTIYEANRAHAPVTGGAGPKVALLHDPQTAGGLLAAVAPQAAEGLLIKLRAAGHEAAVIGQLEAGPVALRCL</sequence>
<dbReference type="GO" id="GO:0005524">
    <property type="term" value="F:ATP binding"/>
    <property type="evidence" value="ECO:0007669"/>
    <property type="project" value="UniProtKB-KW"/>
</dbReference>
<dbReference type="CDD" id="cd02195">
    <property type="entry name" value="SelD"/>
    <property type="match status" value="1"/>
</dbReference>
<keyword evidence="3 9" id="KW-0418">Kinase</keyword>
<gene>
    <name evidence="9" type="primary">selD</name>
    <name evidence="9" type="ORF">SHM7688_03162</name>
</gene>
<evidence type="ECO:0000256" key="1">
    <source>
        <dbReference type="ARBA" id="ARBA00022679"/>
    </source>
</evidence>
<dbReference type="GO" id="GO:0004756">
    <property type="term" value="F:selenide, water dikinase activity"/>
    <property type="evidence" value="ECO:0007669"/>
    <property type="project" value="UniProtKB-EC"/>
</dbReference>
<keyword evidence="1 9" id="KW-0808">Transferase</keyword>
<dbReference type="EMBL" id="CYPW01000027">
    <property type="protein sequence ID" value="CUH53703.1"/>
    <property type="molecule type" value="Genomic_DNA"/>
</dbReference>
<dbReference type="RefSeq" id="WP_306341270.1">
    <property type="nucleotide sequence ID" value="NZ_CYPW01000027.1"/>
</dbReference>
<dbReference type="PANTHER" id="PTHR10256">
    <property type="entry name" value="SELENIDE, WATER DIKINASE"/>
    <property type="match status" value="1"/>
</dbReference>
<dbReference type="InterPro" id="IPR036188">
    <property type="entry name" value="FAD/NAD-bd_sf"/>
</dbReference>
<evidence type="ECO:0000259" key="7">
    <source>
        <dbReference type="Pfam" id="PF02769"/>
    </source>
</evidence>
<dbReference type="NCBIfam" id="TIGR03169">
    <property type="entry name" value="Nterm_to_SelD"/>
    <property type="match status" value="1"/>
</dbReference>
<dbReference type="SUPFAM" id="SSF56042">
    <property type="entry name" value="PurM C-terminal domain-like"/>
    <property type="match status" value="1"/>
</dbReference>
<keyword evidence="5" id="KW-0711">Selenium</keyword>
<dbReference type="InterPro" id="IPR016188">
    <property type="entry name" value="PurM-like_N"/>
</dbReference>
<dbReference type="GO" id="GO:0016491">
    <property type="term" value="F:oxidoreductase activity"/>
    <property type="evidence" value="ECO:0007669"/>
    <property type="project" value="InterPro"/>
</dbReference>